<keyword evidence="8" id="KW-0418">Kinase</keyword>
<evidence type="ECO:0000313" key="18">
    <source>
        <dbReference type="Proteomes" id="UP001243623"/>
    </source>
</evidence>
<dbReference type="PANTHER" id="PTHR45339">
    <property type="entry name" value="HYBRID SIGNAL TRANSDUCTION HISTIDINE KINASE J"/>
    <property type="match status" value="1"/>
</dbReference>
<dbReference type="InterPro" id="IPR011006">
    <property type="entry name" value="CheY-like_superfamily"/>
</dbReference>
<dbReference type="InterPro" id="IPR005467">
    <property type="entry name" value="His_kinase_dom"/>
</dbReference>
<dbReference type="EC" id="2.7.13.3" evidence="4"/>
<dbReference type="SMART" id="SM00387">
    <property type="entry name" value="HATPase_c"/>
    <property type="match status" value="1"/>
</dbReference>
<keyword evidence="11 14" id="KW-0472">Membrane</keyword>
<evidence type="ECO:0000256" key="1">
    <source>
        <dbReference type="ARBA" id="ARBA00000085"/>
    </source>
</evidence>
<dbReference type="PROSITE" id="PS50109">
    <property type="entry name" value="HIS_KIN"/>
    <property type="match status" value="1"/>
</dbReference>
<dbReference type="Pfam" id="PF02518">
    <property type="entry name" value="HATPase_c"/>
    <property type="match status" value="1"/>
</dbReference>
<dbReference type="RefSeq" id="WP_147667188.1">
    <property type="nucleotide sequence ID" value="NZ_CP120678.1"/>
</dbReference>
<dbReference type="CDD" id="cd00082">
    <property type="entry name" value="HisKA"/>
    <property type="match status" value="1"/>
</dbReference>
<keyword evidence="10" id="KW-0902">Two-component regulatory system</keyword>
<dbReference type="Gene3D" id="1.10.287.130">
    <property type="match status" value="1"/>
</dbReference>
<dbReference type="CDD" id="cd16922">
    <property type="entry name" value="HATPase_EvgS-ArcB-TorS-like"/>
    <property type="match status" value="1"/>
</dbReference>
<dbReference type="CDD" id="cd17546">
    <property type="entry name" value="REC_hyHK_CKI1_RcsC-like"/>
    <property type="match status" value="1"/>
</dbReference>
<dbReference type="InterPro" id="IPR036097">
    <property type="entry name" value="HisK_dim/P_sf"/>
</dbReference>
<evidence type="ECO:0000256" key="9">
    <source>
        <dbReference type="ARBA" id="ARBA00022989"/>
    </source>
</evidence>
<dbReference type="InterPro" id="IPR003594">
    <property type="entry name" value="HATPase_dom"/>
</dbReference>
<evidence type="ECO:0000256" key="14">
    <source>
        <dbReference type="SAM" id="Phobius"/>
    </source>
</evidence>
<dbReference type="SMART" id="SM00448">
    <property type="entry name" value="REC"/>
    <property type="match status" value="1"/>
</dbReference>
<dbReference type="Pfam" id="PF00072">
    <property type="entry name" value="Response_reg"/>
    <property type="match status" value="1"/>
</dbReference>
<comment type="subcellular location">
    <subcellularLocation>
        <location evidence="2">Cell membrane</location>
        <topology evidence="2">Multi-pass membrane protein</topology>
    </subcellularLocation>
</comment>
<organism evidence="17 18">
    <name type="scientific">Selenobaculum gibii</name>
    <dbReference type="NCBI Taxonomy" id="3054208"/>
    <lineage>
        <taxon>Bacteria</taxon>
        <taxon>Bacillati</taxon>
        <taxon>Bacillota</taxon>
        <taxon>Negativicutes</taxon>
        <taxon>Selenomonadales</taxon>
        <taxon>Selenomonadaceae</taxon>
        <taxon>Selenobaculum</taxon>
    </lineage>
</organism>
<dbReference type="PANTHER" id="PTHR45339:SF5">
    <property type="entry name" value="HISTIDINE KINASE"/>
    <property type="match status" value="1"/>
</dbReference>
<feature type="domain" description="Histidine kinase" evidence="15">
    <location>
        <begin position="342"/>
        <end position="563"/>
    </location>
</feature>
<dbReference type="Pfam" id="PF00512">
    <property type="entry name" value="HisKA"/>
    <property type="match status" value="1"/>
</dbReference>
<dbReference type="FunFam" id="3.30.565.10:FF:000010">
    <property type="entry name" value="Sensor histidine kinase RcsC"/>
    <property type="match status" value="1"/>
</dbReference>
<keyword evidence="8" id="KW-0808">Transferase</keyword>
<evidence type="ECO:0000256" key="11">
    <source>
        <dbReference type="ARBA" id="ARBA00023136"/>
    </source>
</evidence>
<evidence type="ECO:0000256" key="5">
    <source>
        <dbReference type="ARBA" id="ARBA00022475"/>
    </source>
</evidence>
<dbReference type="GO" id="GO:0005524">
    <property type="term" value="F:ATP binding"/>
    <property type="evidence" value="ECO:0007669"/>
    <property type="project" value="UniProtKB-KW"/>
</dbReference>
<feature type="transmembrane region" description="Helical" evidence="14">
    <location>
        <begin position="12"/>
        <end position="30"/>
    </location>
</feature>
<keyword evidence="17" id="KW-0547">Nucleotide-binding</keyword>
<keyword evidence="9 14" id="KW-1133">Transmembrane helix</keyword>
<dbReference type="GO" id="GO:0000155">
    <property type="term" value="F:phosphorelay sensor kinase activity"/>
    <property type="evidence" value="ECO:0007669"/>
    <property type="project" value="InterPro"/>
</dbReference>
<name>A0A9Y2ER97_9FIRM</name>
<dbReference type="PRINTS" id="PR00344">
    <property type="entry name" value="BCTRLSENSOR"/>
</dbReference>
<feature type="transmembrane region" description="Helical" evidence="14">
    <location>
        <begin position="283"/>
        <end position="307"/>
    </location>
</feature>
<dbReference type="InterPro" id="IPR036890">
    <property type="entry name" value="HATPase_C_sf"/>
</dbReference>
<dbReference type="InterPro" id="IPR003661">
    <property type="entry name" value="HisK_dim/P_dom"/>
</dbReference>
<evidence type="ECO:0000256" key="7">
    <source>
        <dbReference type="ARBA" id="ARBA00022692"/>
    </source>
</evidence>
<evidence type="ECO:0000259" key="16">
    <source>
        <dbReference type="PROSITE" id="PS50110"/>
    </source>
</evidence>
<dbReference type="SMART" id="SM00388">
    <property type="entry name" value="HisKA"/>
    <property type="match status" value="1"/>
</dbReference>
<protein>
    <recommendedName>
        <fullName evidence="12">Circadian input-output histidine kinase CikA</fullName>
        <ecNumber evidence="4">2.7.13.3</ecNumber>
    </recommendedName>
</protein>
<keyword evidence="18" id="KW-1185">Reference proteome</keyword>
<keyword evidence="7 14" id="KW-0812">Transmembrane</keyword>
<evidence type="ECO:0000256" key="4">
    <source>
        <dbReference type="ARBA" id="ARBA00012438"/>
    </source>
</evidence>
<keyword evidence="17" id="KW-0067">ATP-binding</keyword>
<evidence type="ECO:0000256" key="6">
    <source>
        <dbReference type="ARBA" id="ARBA00022553"/>
    </source>
</evidence>
<dbReference type="GO" id="GO:0005886">
    <property type="term" value="C:plasma membrane"/>
    <property type="evidence" value="ECO:0007669"/>
    <property type="project" value="UniProtKB-SubCell"/>
</dbReference>
<proteinExistence type="inferred from homology"/>
<evidence type="ECO:0000256" key="12">
    <source>
        <dbReference type="ARBA" id="ARBA00074306"/>
    </source>
</evidence>
<dbReference type="InterPro" id="IPR004358">
    <property type="entry name" value="Sig_transdc_His_kin-like_C"/>
</dbReference>
<feature type="modified residue" description="4-aspartylphosphate" evidence="13">
    <location>
        <position position="639"/>
    </location>
</feature>
<comment type="catalytic activity">
    <reaction evidence="1">
        <text>ATP + protein L-histidine = ADP + protein N-phospho-L-histidine.</text>
        <dbReference type="EC" id="2.7.13.3"/>
    </reaction>
</comment>
<dbReference type="Gene3D" id="3.30.450.20">
    <property type="entry name" value="PAS domain"/>
    <property type="match status" value="1"/>
</dbReference>
<dbReference type="Gene3D" id="3.30.565.10">
    <property type="entry name" value="Histidine kinase-like ATPase, C-terminal domain"/>
    <property type="match status" value="1"/>
</dbReference>
<reference evidence="17" key="1">
    <citation type="submission" date="2023-03" db="EMBL/GenBank/DDBJ databases">
        <title>Selenobaculum gbiensis gen. nov. sp. nov., a new bacterium isolated from the gut microbiota of IBD patient.</title>
        <authorList>
            <person name="Yeo S."/>
            <person name="Park H."/>
            <person name="Huh C.S."/>
        </authorList>
    </citation>
    <scope>NUCLEOTIDE SEQUENCE</scope>
    <source>
        <strain evidence="17">ICN-92133</strain>
    </source>
</reference>
<feature type="domain" description="Response regulatory" evidence="16">
    <location>
        <begin position="587"/>
        <end position="704"/>
    </location>
</feature>
<accession>A0A9Y2ER97</accession>
<dbReference type="PROSITE" id="PS50110">
    <property type="entry name" value="RESPONSE_REGULATORY"/>
    <property type="match status" value="1"/>
</dbReference>
<evidence type="ECO:0000256" key="8">
    <source>
        <dbReference type="ARBA" id="ARBA00022777"/>
    </source>
</evidence>
<dbReference type="SUPFAM" id="SSF47384">
    <property type="entry name" value="Homodimeric domain of signal transducing histidine kinase"/>
    <property type="match status" value="1"/>
</dbReference>
<evidence type="ECO:0000256" key="13">
    <source>
        <dbReference type="PROSITE-ProRule" id="PRU00169"/>
    </source>
</evidence>
<gene>
    <name evidence="17" type="ORF">P3F81_01030</name>
</gene>
<dbReference type="KEGG" id="sgbi:P3F81_01030"/>
<evidence type="ECO:0000256" key="2">
    <source>
        <dbReference type="ARBA" id="ARBA00004651"/>
    </source>
</evidence>
<dbReference type="CDD" id="cd18773">
    <property type="entry name" value="PDC1_HK_sensor"/>
    <property type="match status" value="1"/>
</dbReference>
<evidence type="ECO:0000256" key="10">
    <source>
        <dbReference type="ARBA" id="ARBA00023012"/>
    </source>
</evidence>
<comment type="similarity">
    <text evidence="3">In the N-terminal section; belongs to the phytochrome family.</text>
</comment>
<evidence type="ECO:0000256" key="3">
    <source>
        <dbReference type="ARBA" id="ARBA00006402"/>
    </source>
</evidence>
<dbReference type="EMBL" id="CP120678">
    <property type="protein sequence ID" value="WIW70937.1"/>
    <property type="molecule type" value="Genomic_DNA"/>
</dbReference>
<dbReference type="Pfam" id="PF02743">
    <property type="entry name" value="dCache_1"/>
    <property type="match status" value="1"/>
</dbReference>
<dbReference type="InterPro" id="IPR001789">
    <property type="entry name" value="Sig_transdc_resp-reg_receiver"/>
</dbReference>
<dbReference type="Proteomes" id="UP001243623">
    <property type="component" value="Chromosome"/>
</dbReference>
<dbReference type="SUPFAM" id="SSF55874">
    <property type="entry name" value="ATPase domain of HSP90 chaperone/DNA topoisomerase II/histidine kinase"/>
    <property type="match status" value="1"/>
</dbReference>
<keyword evidence="5" id="KW-1003">Cell membrane</keyword>
<dbReference type="SUPFAM" id="SSF52172">
    <property type="entry name" value="CheY-like"/>
    <property type="match status" value="1"/>
</dbReference>
<evidence type="ECO:0000313" key="17">
    <source>
        <dbReference type="EMBL" id="WIW70937.1"/>
    </source>
</evidence>
<sequence>MAVTKRRRVEYIAVISGILVAMLLMGSFFIKSIQNLLLDEIEESLTEVAEHSAVAVDNKMTGRLEILRSISDFEINKDSKMNLNQKIAEITQEFGNAGFVHIGISDEDGNAVLDDGRMDYIGNQVYFQRAKDGKSNISDSIVDNFGEEKNIVVFASPIYEDDKFAGVVFGTDKTEKLIDLVMDIYNGENRETLILEKNGMIIANDSEKIKNNMNFFMEIYEKTDREQYEKLYDLIHSGKAGSGEYVVSEIDKITGIAPIKNTNGWCILIISPVEKVMQKANKVLLMTTAVGFALILFVILAITYFYFFNKRYMEEKYFASIAKKRLKESNSQLKVKDEFIANFSHEIRTPMNVIVGMTYFLKKTELTREQSNYIQKIEISTTLLLGIINDILDLSKIREGKLKLHKQKFTIREVVQMIDDIFSSRIHAKNLEWKIVNHIEEDMDVLGDKQRLLQIIVNIVNNAYKFTEVGSIELSVKKLSENSTDIEFLFSIKDTGIGIAQDNKRRLFLPFEQVEEAMTKAYEGTGLGLSICNCFVKLMNGNIWVESELGSGSDFRFTVRLEKMKNREELDCETHSEILVKEPKPAHVLLVEDNDINAEIAGMLLAELGIQYEWAKDGQQAIEMCKNHEVDYYDLILMDIHMPKMNGYDAAQYIREKLKGSYPIVALTATLIDHELVKKGKGIDGCLLKPFSAVEFKKMVLRYIEKQ</sequence>
<keyword evidence="6 13" id="KW-0597">Phosphoprotein</keyword>
<evidence type="ECO:0000259" key="15">
    <source>
        <dbReference type="PROSITE" id="PS50109"/>
    </source>
</evidence>
<dbReference type="InterPro" id="IPR033479">
    <property type="entry name" value="dCache_1"/>
</dbReference>
<dbReference type="Gene3D" id="3.40.50.2300">
    <property type="match status" value="1"/>
</dbReference>
<dbReference type="AlphaFoldDB" id="A0A9Y2ER97"/>